<evidence type="ECO:0000256" key="2">
    <source>
        <dbReference type="ARBA" id="ARBA00022737"/>
    </source>
</evidence>
<dbReference type="Pfam" id="PF01535">
    <property type="entry name" value="PPR"/>
    <property type="match status" value="1"/>
</dbReference>
<keyword evidence="2" id="KW-0677">Repeat</keyword>
<evidence type="ECO:0000256" key="1">
    <source>
        <dbReference type="ARBA" id="ARBA00007626"/>
    </source>
</evidence>
<evidence type="ECO:0000256" key="3">
    <source>
        <dbReference type="PROSITE-ProRule" id="PRU00708"/>
    </source>
</evidence>
<dbReference type="AlphaFoldDB" id="A0A803LPR5"/>
<evidence type="ECO:0008006" key="6">
    <source>
        <dbReference type="Google" id="ProtNLM"/>
    </source>
</evidence>
<dbReference type="OMA" id="RLWILIC"/>
<sequence length="158" mass="17472">MIKIGLNPDDKARRALVLGLCGGGKVDLAYELIVDMMKCGAPTSILVIMPLLVGFVSCDQLMLMEAEKLMEKNGHEPDIYSYNQFLKGLCKAKRLDKAYLLLDVMEVKGLCDIVSYNTVIEGLCSGQHTKKSYTGLCKVSRMNEAMSSYHNIKGRTLS</sequence>
<dbReference type="PANTHER" id="PTHR47939">
    <property type="entry name" value="MEMBRANE-ASSOCIATED SALT-INDUCIBLE PROTEIN-LIKE"/>
    <property type="match status" value="1"/>
</dbReference>
<keyword evidence="5" id="KW-1185">Reference proteome</keyword>
<dbReference type="InterPro" id="IPR002885">
    <property type="entry name" value="PPR_rpt"/>
</dbReference>
<dbReference type="Proteomes" id="UP000596660">
    <property type="component" value="Unplaced"/>
</dbReference>
<dbReference type="PROSITE" id="PS51375">
    <property type="entry name" value="PPR"/>
    <property type="match status" value="1"/>
</dbReference>
<proteinExistence type="inferred from homology"/>
<dbReference type="EnsemblPlants" id="AUR62016944-RA">
    <property type="protein sequence ID" value="AUR62016944-RA:cds"/>
    <property type="gene ID" value="AUR62016944"/>
</dbReference>
<feature type="repeat" description="PPR" evidence="3">
    <location>
        <begin position="78"/>
        <end position="112"/>
    </location>
</feature>
<reference evidence="4" key="1">
    <citation type="journal article" date="2017" name="Nature">
        <title>The genome of Chenopodium quinoa.</title>
        <authorList>
            <person name="Jarvis D.E."/>
            <person name="Ho Y.S."/>
            <person name="Lightfoot D.J."/>
            <person name="Schmoeckel S.M."/>
            <person name="Li B."/>
            <person name="Borm T.J.A."/>
            <person name="Ohyanagi H."/>
            <person name="Mineta K."/>
            <person name="Michell C.T."/>
            <person name="Saber N."/>
            <person name="Kharbatia N.M."/>
            <person name="Rupper R.R."/>
            <person name="Sharp A.R."/>
            <person name="Dally N."/>
            <person name="Boughton B.A."/>
            <person name="Woo Y.H."/>
            <person name="Gao G."/>
            <person name="Schijlen E.G.W.M."/>
            <person name="Guo X."/>
            <person name="Momin A.A."/>
            <person name="Negrao S."/>
            <person name="Al-Babili S."/>
            <person name="Gehring C."/>
            <person name="Roessner U."/>
            <person name="Jung C."/>
            <person name="Murphy K."/>
            <person name="Arold S.T."/>
            <person name="Gojobori T."/>
            <person name="van der Linden C.G."/>
            <person name="van Loo E.N."/>
            <person name="Jellen E.N."/>
            <person name="Maughan P.J."/>
            <person name="Tester M."/>
        </authorList>
    </citation>
    <scope>NUCLEOTIDE SEQUENCE [LARGE SCALE GENOMIC DNA]</scope>
    <source>
        <strain evidence="4">cv. PI 614886</strain>
    </source>
</reference>
<reference evidence="4" key="2">
    <citation type="submission" date="2021-03" db="UniProtKB">
        <authorList>
            <consortium name="EnsemblPlants"/>
        </authorList>
    </citation>
    <scope>IDENTIFICATION</scope>
</reference>
<dbReference type="NCBIfam" id="TIGR00756">
    <property type="entry name" value="PPR"/>
    <property type="match status" value="1"/>
</dbReference>
<accession>A0A803LPR5</accession>
<evidence type="ECO:0000313" key="4">
    <source>
        <dbReference type="EnsemblPlants" id="AUR62016944-RA:cds"/>
    </source>
</evidence>
<dbReference type="Pfam" id="PF13041">
    <property type="entry name" value="PPR_2"/>
    <property type="match status" value="1"/>
</dbReference>
<protein>
    <recommendedName>
        <fullName evidence="6">Pentatricopeptide repeat-containing protein</fullName>
    </recommendedName>
</protein>
<dbReference type="InterPro" id="IPR011990">
    <property type="entry name" value="TPR-like_helical_dom_sf"/>
</dbReference>
<dbReference type="InterPro" id="IPR050667">
    <property type="entry name" value="PPR-containing_protein"/>
</dbReference>
<name>A0A803LPR5_CHEQI</name>
<dbReference type="PANTHER" id="PTHR47939:SF2">
    <property type="entry name" value="OS03G0782900 PROTEIN"/>
    <property type="match status" value="1"/>
</dbReference>
<evidence type="ECO:0000313" key="5">
    <source>
        <dbReference type="Proteomes" id="UP000596660"/>
    </source>
</evidence>
<comment type="similarity">
    <text evidence="1">Belongs to the PPR family. P subfamily.</text>
</comment>
<dbReference type="Gramene" id="AUR62016944-RA">
    <property type="protein sequence ID" value="AUR62016944-RA:cds"/>
    <property type="gene ID" value="AUR62016944"/>
</dbReference>
<dbReference type="Gene3D" id="1.25.40.10">
    <property type="entry name" value="Tetratricopeptide repeat domain"/>
    <property type="match status" value="1"/>
</dbReference>
<organism evidence="4 5">
    <name type="scientific">Chenopodium quinoa</name>
    <name type="common">Quinoa</name>
    <dbReference type="NCBI Taxonomy" id="63459"/>
    <lineage>
        <taxon>Eukaryota</taxon>
        <taxon>Viridiplantae</taxon>
        <taxon>Streptophyta</taxon>
        <taxon>Embryophyta</taxon>
        <taxon>Tracheophyta</taxon>
        <taxon>Spermatophyta</taxon>
        <taxon>Magnoliopsida</taxon>
        <taxon>eudicotyledons</taxon>
        <taxon>Gunneridae</taxon>
        <taxon>Pentapetalae</taxon>
        <taxon>Caryophyllales</taxon>
        <taxon>Chenopodiaceae</taxon>
        <taxon>Chenopodioideae</taxon>
        <taxon>Atripliceae</taxon>
        <taxon>Chenopodium</taxon>
    </lineage>
</organism>